<evidence type="ECO:0000313" key="3">
    <source>
        <dbReference type="RefSeq" id="XP_036717264.1"/>
    </source>
</evidence>
<feature type="region of interest" description="Disordered" evidence="1">
    <location>
        <begin position="91"/>
        <end position="128"/>
    </location>
</feature>
<dbReference type="OrthoDB" id="9630289at2759"/>
<reference evidence="3" key="1">
    <citation type="submission" date="2025-08" db="UniProtKB">
        <authorList>
            <consortium name="RefSeq"/>
        </authorList>
    </citation>
    <scope>IDENTIFICATION</scope>
    <source>
        <tissue evidence="3">Epidermis and Blubber</tissue>
    </source>
</reference>
<feature type="compositionally biased region" description="Polar residues" evidence="1">
    <location>
        <begin position="101"/>
        <end position="115"/>
    </location>
</feature>
<protein>
    <submittedName>
        <fullName evidence="3">Testis-expressed protein 54-like</fullName>
    </submittedName>
</protein>
<evidence type="ECO:0000256" key="1">
    <source>
        <dbReference type="SAM" id="MobiDB-lite"/>
    </source>
</evidence>
<dbReference type="RefSeq" id="XP_036717264.1">
    <property type="nucleotide sequence ID" value="XM_036861369.1"/>
</dbReference>
<name>A0A8B8Y5Z2_BALMU</name>
<sequence length="128" mass="14234">MGKDFQTSDEQAKEAGSEEVQEGGTGDTRVPREPAVRDGPPGGWTGEGRAQRPRILAGKEGVDADSAENRNLRSHERLLITVLWRRLSLFSRRGSSRSNKRQSVQNPKQACTFQECNREGIQEEPEKG</sequence>
<evidence type="ECO:0000313" key="2">
    <source>
        <dbReference type="Proteomes" id="UP000694857"/>
    </source>
</evidence>
<dbReference type="Proteomes" id="UP000694857">
    <property type="component" value="Chromosome 8"/>
</dbReference>
<accession>A0A8B8Y5Z2</accession>
<proteinExistence type="predicted"/>
<organism evidence="2 3">
    <name type="scientific">Balaenoptera musculus</name>
    <name type="common">Blue whale</name>
    <dbReference type="NCBI Taxonomy" id="9771"/>
    <lineage>
        <taxon>Eukaryota</taxon>
        <taxon>Metazoa</taxon>
        <taxon>Chordata</taxon>
        <taxon>Craniata</taxon>
        <taxon>Vertebrata</taxon>
        <taxon>Euteleostomi</taxon>
        <taxon>Mammalia</taxon>
        <taxon>Eutheria</taxon>
        <taxon>Laurasiatheria</taxon>
        <taxon>Artiodactyla</taxon>
        <taxon>Whippomorpha</taxon>
        <taxon>Cetacea</taxon>
        <taxon>Mysticeti</taxon>
        <taxon>Balaenopteridae</taxon>
        <taxon>Balaenoptera</taxon>
    </lineage>
</organism>
<dbReference type="AlphaFoldDB" id="A0A8B8Y5Z2"/>
<dbReference type="KEGG" id="bmus:118899605"/>
<keyword evidence="2" id="KW-1185">Reference proteome</keyword>
<feature type="compositionally biased region" description="Basic and acidic residues" evidence="1">
    <location>
        <begin position="116"/>
        <end position="128"/>
    </location>
</feature>
<feature type="region of interest" description="Disordered" evidence="1">
    <location>
        <begin position="1"/>
        <end position="73"/>
    </location>
</feature>
<gene>
    <name evidence="3" type="primary">LOC118899605</name>
</gene>
<dbReference type="GeneID" id="118899605"/>